<evidence type="ECO:0000313" key="1">
    <source>
        <dbReference type="EMBL" id="KAF2154202.1"/>
    </source>
</evidence>
<accession>A0A9P4J675</accession>
<keyword evidence="2" id="KW-1185">Reference proteome</keyword>
<comment type="caution">
    <text evidence="1">The sequence shown here is derived from an EMBL/GenBank/DDBJ whole genome shotgun (WGS) entry which is preliminary data.</text>
</comment>
<protein>
    <submittedName>
        <fullName evidence="1">Uncharacterized protein</fullName>
    </submittedName>
</protein>
<dbReference type="AlphaFoldDB" id="A0A9P4J675"/>
<reference evidence="1" key="1">
    <citation type="journal article" date="2020" name="Stud. Mycol.">
        <title>101 Dothideomycetes genomes: a test case for predicting lifestyles and emergence of pathogens.</title>
        <authorList>
            <person name="Haridas S."/>
            <person name="Albert R."/>
            <person name="Binder M."/>
            <person name="Bloem J."/>
            <person name="Labutti K."/>
            <person name="Salamov A."/>
            <person name="Andreopoulos B."/>
            <person name="Baker S."/>
            <person name="Barry K."/>
            <person name="Bills G."/>
            <person name="Bluhm B."/>
            <person name="Cannon C."/>
            <person name="Castanera R."/>
            <person name="Culley D."/>
            <person name="Daum C."/>
            <person name="Ezra D."/>
            <person name="Gonzalez J."/>
            <person name="Henrissat B."/>
            <person name="Kuo A."/>
            <person name="Liang C."/>
            <person name="Lipzen A."/>
            <person name="Lutzoni F."/>
            <person name="Magnuson J."/>
            <person name="Mondo S."/>
            <person name="Nolan M."/>
            <person name="Ohm R."/>
            <person name="Pangilinan J."/>
            <person name="Park H.-J."/>
            <person name="Ramirez L."/>
            <person name="Alfaro M."/>
            <person name="Sun H."/>
            <person name="Tritt A."/>
            <person name="Yoshinaga Y."/>
            <person name="Zwiers L.-H."/>
            <person name="Turgeon B."/>
            <person name="Goodwin S."/>
            <person name="Spatafora J."/>
            <person name="Crous P."/>
            <person name="Grigoriev I."/>
        </authorList>
    </citation>
    <scope>NUCLEOTIDE SEQUENCE</scope>
    <source>
        <strain evidence="1">CBS 260.36</strain>
    </source>
</reference>
<dbReference type="EMBL" id="ML996084">
    <property type="protein sequence ID" value="KAF2154202.1"/>
    <property type="molecule type" value="Genomic_DNA"/>
</dbReference>
<organism evidence="1 2">
    <name type="scientific">Myriangium duriaei CBS 260.36</name>
    <dbReference type="NCBI Taxonomy" id="1168546"/>
    <lineage>
        <taxon>Eukaryota</taxon>
        <taxon>Fungi</taxon>
        <taxon>Dikarya</taxon>
        <taxon>Ascomycota</taxon>
        <taxon>Pezizomycotina</taxon>
        <taxon>Dothideomycetes</taxon>
        <taxon>Dothideomycetidae</taxon>
        <taxon>Myriangiales</taxon>
        <taxon>Myriangiaceae</taxon>
        <taxon>Myriangium</taxon>
    </lineage>
</organism>
<sequence length="339" mass="37961">MSSQHVLGSTLIIPKITMMGDPSRTAITFWLTESVSNFASLTPALRLQAPPLASQTCQPPKIKPFEQPFSWCPWEGLHRDHKYRAGCSVLLMAPTDADVTDLGNFMSRLAVRRKAAALCIKLPVKASVESAPTSISFGTKFGLAEFNAVNRDPTSTFTKQVREAADPLYGTPPTDNIFLMTLGMACYLATGRKLDDQIVNHEYVKHLRTSPLCQYRSHWRIFNSLYDVYSASDAMSQTDRDKLAIEWDRLVWFVLLHADYVCATPSTAMHPSLTSALRPDWGICDNAHLVEYRELLGVMGAHPHVRAWLVGGDDKAYSARRFNAMDVLQCRGIECLRYD</sequence>
<dbReference type="Proteomes" id="UP000799439">
    <property type="component" value="Unassembled WGS sequence"/>
</dbReference>
<gene>
    <name evidence="1" type="ORF">K461DRAFT_320357</name>
</gene>
<name>A0A9P4J675_9PEZI</name>
<proteinExistence type="predicted"/>
<evidence type="ECO:0000313" key="2">
    <source>
        <dbReference type="Proteomes" id="UP000799439"/>
    </source>
</evidence>